<sequence>MFEAVKLTDFGGQTAQLISDEGKVFEAVELTDFGGQTAQLIPYRAFTINPFPQHQHFQLLQRPQFRGQRLQLQPR</sequence>
<dbReference type="Proteomes" id="UP000034681">
    <property type="component" value="Unassembled WGS sequence"/>
</dbReference>
<reference evidence="1" key="1">
    <citation type="submission" date="2012-04" db="EMBL/GenBank/DDBJ databases">
        <authorList>
            <person name="Borisov I.G."/>
            <person name="Ivanikova N.V."/>
            <person name="Pinevich A.V."/>
        </authorList>
    </citation>
    <scope>NUCLEOTIDE SEQUENCE [LARGE SCALE GENOMIC DNA]</scope>
    <source>
        <strain evidence="1">CALU 1027</strain>
    </source>
</reference>
<protein>
    <submittedName>
        <fullName evidence="1">Uncharacterized protein</fullName>
    </submittedName>
</protein>
<accession>A0A0M2Q0K2</accession>
<dbReference type="EMBL" id="AJTX02000003">
    <property type="protein sequence ID" value="KKJ00823.1"/>
    <property type="molecule type" value="Genomic_DNA"/>
</dbReference>
<dbReference type="AlphaFoldDB" id="A0A0M2Q0K2"/>
<name>A0A0M2Q0K2_PROHO</name>
<evidence type="ECO:0000313" key="1">
    <source>
        <dbReference type="EMBL" id="KKJ00823.1"/>
    </source>
</evidence>
<proteinExistence type="predicted"/>
<evidence type="ECO:0000313" key="2">
    <source>
        <dbReference type="Proteomes" id="UP000034681"/>
    </source>
</evidence>
<comment type="caution">
    <text evidence="1">The sequence shown here is derived from an EMBL/GenBank/DDBJ whole genome shotgun (WGS) entry which is preliminary data.</text>
</comment>
<gene>
    <name evidence="1" type="ORF">PROH_06185</name>
</gene>
<keyword evidence="2" id="KW-1185">Reference proteome</keyword>
<organism evidence="1 2">
    <name type="scientific">Prochlorothrix hollandica PCC 9006 = CALU 1027</name>
    <dbReference type="NCBI Taxonomy" id="317619"/>
    <lineage>
        <taxon>Bacteria</taxon>
        <taxon>Bacillati</taxon>
        <taxon>Cyanobacteriota</taxon>
        <taxon>Cyanophyceae</taxon>
        <taxon>Prochlorotrichales</taxon>
        <taxon>Prochlorotrichaceae</taxon>
        <taxon>Prochlorothrix</taxon>
    </lineage>
</organism>